<keyword evidence="1" id="KW-1133">Transmembrane helix</keyword>
<dbReference type="AlphaFoldDB" id="A0A1C6SH16"/>
<name>A0A1C6SH16_9ACTN</name>
<evidence type="ECO:0008006" key="5">
    <source>
        <dbReference type="Google" id="ProtNLM"/>
    </source>
</evidence>
<accession>A0A1C6SH16</accession>
<dbReference type="Proteomes" id="UP000198959">
    <property type="component" value="Unassembled WGS sequence"/>
</dbReference>
<dbReference type="OrthoDB" id="5191392at2"/>
<protein>
    <recommendedName>
        <fullName evidence="5">LPXTG-motif cell wall anchor domain-containing protein</fullName>
    </recommendedName>
</protein>
<keyword evidence="2" id="KW-0732">Signal</keyword>
<dbReference type="RefSeq" id="WP_091643907.1">
    <property type="nucleotide sequence ID" value="NZ_FMHW01000002.1"/>
</dbReference>
<keyword evidence="1" id="KW-0812">Transmembrane</keyword>
<feature type="chain" id="PRO_5039134798" description="LPXTG-motif cell wall anchor domain-containing protein" evidence="2">
    <location>
        <begin position="23"/>
        <end position="220"/>
    </location>
</feature>
<evidence type="ECO:0000256" key="2">
    <source>
        <dbReference type="SAM" id="SignalP"/>
    </source>
</evidence>
<reference evidence="4" key="1">
    <citation type="submission" date="2016-06" db="EMBL/GenBank/DDBJ databases">
        <authorList>
            <person name="Varghese N."/>
            <person name="Submissions Spin"/>
        </authorList>
    </citation>
    <scope>NUCLEOTIDE SEQUENCE [LARGE SCALE GENOMIC DNA]</scope>
    <source>
        <strain evidence="4">DSM 43817</strain>
    </source>
</reference>
<evidence type="ECO:0000313" key="3">
    <source>
        <dbReference type="EMBL" id="SCL28784.1"/>
    </source>
</evidence>
<feature type="transmembrane region" description="Helical" evidence="1">
    <location>
        <begin position="189"/>
        <end position="211"/>
    </location>
</feature>
<sequence>MSTPTRTLAVPIGVAVAALAVAAGPAAPAAAHPFGPPSTAQISADGSEVVITWRAAEDDWVALGQSLGAFENPATGTVSTELTGEQKLQRSTAVRDYLVDRIVVAQDGKPCASEVTALENLLNRGVEVTFDCPGPVAEVDVTLDALTDLNEAYRTMLTAETPATPAQTLFTATEKTQRLGFSPTGGPTAVTTVAVGTGVAALAGIGLLAAVRIRRARRRS</sequence>
<keyword evidence="1" id="KW-0472">Membrane</keyword>
<feature type="signal peptide" evidence="2">
    <location>
        <begin position="1"/>
        <end position="22"/>
    </location>
</feature>
<evidence type="ECO:0000313" key="4">
    <source>
        <dbReference type="Proteomes" id="UP000198959"/>
    </source>
</evidence>
<evidence type="ECO:0000256" key="1">
    <source>
        <dbReference type="SAM" id="Phobius"/>
    </source>
</evidence>
<keyword evidence="4" id="KW-1185">Reference proteome</keyword>
<organism evidence="3 4">
    <name type="scientific">Micromonospora pallida</name>
    <dbReference type="NCBI Taxonomy" id="145854"/>
    <lineage>
        <taxon>Bacteria</taxon>
        <taxon>Bacillati</taxon>
        <taxon>Actinomycetota</taxon>
        <taxon>Actinomycetes</taxon>
        <taxon>Micromonosporales</taxon>
        <taxon>Micromonosporaceae</taxon>
        <taxon>Micromonospora</taxon>
    </lineage>
</organism>
<dbReference type="STRING" id="145854.GA0074692_2605"/>
<dbReference type="EMBL" id="FMHW01000002">
    <property type="protein sequence ID" value="SCL28784.1"/>
    <property type="molecule type" value="Genomic_DNA"/>
</dbReference>
<proteinExistence type="predicted"/>
<gene>
    <name evidence="3" type="ORF">GA0074692_2605</name>
</gene>